<feature type="domain" description="CENP-V/GFA" evidence="5">
    <location>
        <begin position="5"/>
        <end position="121"/>
    </location>
</feature>
<evidence type="ECO:0000256" key="4">
    <source>
        <dbReference type="ARBA" id="ARBA00023239"/>
    </source>
</evidence>
<keyword evidence="4" id="KW-0456">Lyase</keyword>
<evidence type="ECO:0000256" key="1">
    <source>
        <dbReference type="ARBA" id="ARBA00005495"/>
    </source>
</evidence>
<evidence type="ECO:0000313" key="6">
    <source>
        <dbReference type="EMBL" id="AJQ96666.1"/>
    </source>
</evidence>
<dbReference type="Gene3D" id="3.90.1590.10">
    <property type="entry name" value="glutathione-dependent formaldehyde- activating enzyme (gfa)"/>
    <property type="match status" value="1"/>
</dbReference>
<dbReference type="PROSITE" id="PS51891">
    <property type="entry name" value="CENP_V_GFA"/>
    <property type="match status" value="1"/>
</dbReference>
<dbReference type="RefSeq" id="WP_044618622.1">
    <property type="nucleotide sequence ID" value="NZ_CP007142.1"/>
</dbReference>
<comment type="similarity">
    <text evidence="1">Belongs to the Gfa family.</text>
</comment>
<dbReference type="STRING" id="1445510.YC6258_04634"/>
<dbReference type="PATRIC" id="fig|1445510.3.peg.4597"/>
<dbReference type="InterPro" id="IPR006913">
    <property type="entry name" value="CENP-V/GFA"/>
</dbReference>
<accession>A0A0C5VQY7</accession>
<evidence type="ECO:0000256" key="2">
    <source>
        <dbReference type="ARBA" id="ARBA00022723"/>
    </source>
</evidence>
<organism evidence="6 7">
    <name type="scientific">Gynuella sunshinyii YC6258</name>
    <dbReference type="NCBI Taxonomy" id="1445510"/>
    <lineage>
        <taxon>Bacteria</taxon>
        <taxon>Pseudomonadati</taxon>
        <taxon>Pseudomonadota</taxon>
        <taxon>Gammaproteobacteria</taxon>
        <taxon>Oceanospirillales</taxon>
        <taxon>Saccharospirillaceae</taxon>
        <taxon>Gynuella</taxon>
    </lineage>
</organism>
<evidence type="ECO:0000313" key="7">
    <source>
        <dbReference type="Proteomes" id="UP000032266"/>
    </source>
</evidence>
<dbReference type="PANTHER" id="PTHR33337">
    <property type="entry name" value="GFA DOMAIN-CONTAINING PROTEIN"/>
    <property type="match status" value="1"/>
</dbReference>
<name>A0A0C5VQY7_9GAMM</name>
<proteinExistence type="inferred from homology"/>
<protein>
    <recommendedName>
        <fullName evidence="5">CENP-V/GFA domain-containing protein</fullName>
    </recommendedName>
</protein>
<dbReference type="GO" id="GO:0016846">
    <property type="term" value="F:carbon-sulfur lyase activity"/>
    <property type="evidence" value="ECO:0007669"/>
    <property type="project" value="InterPro"/>
</dbReference>
<evidence type="ECO:0000259" key="5">
    <source>
        <dbReference type="PROSITE" id="PS51891"/>
    </source>
</evidence>
<gene>
    <name evidence="6" type="ORF">YC6258_04634</name>
</gene>
<sequence>MKNKYYGSCLCGKVRFEVEGEFDQFYLCHCEHCRKDTGSAHSANLFSSSACLKWVVGEDKVKTFNLFPTQHVKSFCVDCGSALPNLQMEGKLLVVPAGSLNGDVAMAPNAHIFVSSKADWDNDLENLPKLERLPG</sequence>
<dbReference type="HOGENOM" id="CLU_055491_4_2_6"/>
<dbReference type="Proteomes" id="UP000032266">
    <property type="component" value="Chromosome"/>
</dbReference>
<dbReference type="PANTHER" id="PTHR33337:SF40">
    <property type="entry name" value="CENP-V_GFA DOMAIN-CONTAINING PROTEIN-RELATED"/>
    <property type="match status" value="1"/>
</dbReference>
<dbReference type="InterPro" id="IPR011057">
    <property type="entry name" value="Mss4-like_sf"/>
</dbReference>
<dbReference type="OrthoDB" id="9786619at2"/>
<dbReference type="GO" id="GO:0046872">
    <property type="term" value="F:metal ion binding"/>
    <property type="evidence" value="ECO:0007669"/>
    <property type="project" value="UniProtKB-KW"/>
</dbReference>
<dbReference type="EMBL" id="CP007142">
    <property type="protein sequence ID" value="AJQ96666.1"/>
    <property type="molecule type" value="Genomic_DNA"/>
</dbReference>
<dbReference type="KEGG" id="gsn:YC6258_04634"/>
<reference evidence="6 7" key="1">
    <citation type="submission" date="2014-01" db="EMBL/GenBank/DDBJ databases">
        <title>Full genme sequencing of cellulolytic bacterium Gynuella sunshinyii YC6258T gen. nov., sp. nov.</title>
        <authorList>
            <person name="Khan H."/>
            <person name="Chung E.J."/>
            <person name="Chung Y.R."/>
        </authorList>
    </citation>
    <scope>NUCLEOTIDE SEQUENCE [LARGE SCALE GENOMIC DNA]</scope>
    <source>
        <strain evidence="6 7">YC6258</strain>
    </source>
</reference>
<keyword evidence="2" id="KW-0479">Metal-binding</keyword>
<evidence type="ECO:0000256" key="3">
    <source>
        <dbReference type="ARBA" id="ARBA00022833"/>
    </source>
</evidence>
<dbReference type="Pfam" id="PF04828">
    <property type="entry name" value="GFA"/>
    <property type="match status" value="1"/>
</dbReference>
<dbReference type="SUPFAM" id="SSF51316">
    <property type="entry name" value="Mss4-like"/>
    <property type="match status" value="1"/>
</dbReference>
<keyword evidence="3" id="KW-0862">Zinc</keyword>
<keyword evidence="7" id="KW-1185">Reference proteome</keyword>
<dbReference type="AlphaFoldDB" id="A0A0C5VQY7"/>